<dbReference type="AlphaFoldDB" id="A0A381T134"/>
<evidence type="ECO:0000313" key="1">
    <source>
        <dbReference type="EMBL" id="SVA09916.1"/>
    </source>
</evidence>
<dbReference type="PANTHER" id="PTHR30345">
    <property type="entry name" value="RIBOSE-5-PHOSPHATE ISOMERASE B"/>
    <property type="match status" value="1"/>
</dbReference>
<accession>A0A381T134</accession>
<reference evidence="1" key="1">
    <citation type="submission" date="2018-05" db="EMBL/GenBank/DDBJ databases">
        <authorList>
            <person name="Lanie J.A."/>
            <person name="Ng W.-L."/>
            <person name="Kazmierczak K.M."/>
            <person name="Andrzejewski T.M."/>
            <person name="Davidsen T.M."/>
            <person name="Wayne K.J."/>
            <person name="Tettelin H."/>
            <person name="Glass J.I."/>
            <person name="Rusch D."/>
            <person name="Podicherti R."/>
            <person name="Tsui H.-C.T."/>
            <person name="Winkler M.E."/>
        </authorList>
    </citation>
    <scope>NUCLEOTIDE SEQUENCE</scope>
</reference>
<dbReference type="GO" id="GO:0009052">
    <property type="term" value="P:pentose-phosphate shunt, non-oxidative branch"/>
    <property type="evidence" value="ECO:0007669"/>
    <property type="project" value="TreeGrafter"/>
</dbReference>
<gene>
    <name evidence="1" type="ORF">METZ01_LOCUS62770</name>
</gene>
<dbReference type="GO" id="GO:0019316">
    <property type="term" value="P:D-allose catabolic process"/>
    <property type="evidence" value="ECO:0007669"/>
    <property type="project" value="TreeGrafter"/>
</dbReference>
<dbReference type="EMBL" id="UINC01003867">
    <property type="protein sequence ID" value="SVA09916.1"/>
    <property type="molecule type" value="Genomic_DNA"/>
</dbReference>
<name>A0A381T134_9ZZZZ</name>
<dbReference type="InterPro" id="IPR003500">
    <property type="entry name" value="RpiB_LacA_LacB"/>
</dbReference>
<dbReference type="Gene3D" id="3.40.1400.10">
    <property type="entry name" value="Sugar-phosphate isomerase, RpiB/LacA/LacB"/>
    <property type="match status" value="1"/>
</dbReference>
<proteinExistence type="predicted"/>
<organism evidence="1">
    <name type="scientific">marine metagenome</name>
    <dbReference type="NCBI Taxonomy" id="408172"/>
    <lineage>
        <taxon>unclassified sequences</taxon>
        <taxon>metagenomes</taxon>
        <taxon>ecological metagenomes</taxon>
    </lineage>
</organism>
<protein>
    <recommendedName>
        <fullName evidence="2">RpiB/LacA/LacB family sugar-phosphate isomerase</fullName>
    </recommendedName>
</protein>
<dbReference type="NCBIfam" id="TIGR00689">
    <property type="entry name" value="rpiB_lacA_lacB"/>
    <property type="match status" value="1"/>
</dbReference>
<sequence length="95" mass="10443">VVSKKVSQSKNHIGVLVCGSANGVAMTANKHKNIRAAICWSEEIAAQSRTHNNANIICIPARFISKEKQKKIIDVFLSKKFEGGRHANRVSKINC</sequence>
<feature type="non-terminal residue" evidence="1">
    <location>
        <position position="1"/>
    </location>
</feature>
<dbReference type="Pfam" id="PF02502">
    <property type="entry name" value="LacAB_rpiB"/>
    <property type="match status" value="1"/>
</dbReference>
<dbReference type="SUPFAM" id="SSF89623">
    <property type="entry name" value="Ribose/Galactose isomerase RpiB/AlsB"/>
    <property type="match status" value="1"/>
</dbReference>
<dbReference type="GO" id="GO:0004751">
    <property type="term" value="F:ribose-5-phosphate isomerase activity"/>
    <property type="evidence" value="ECO:0007669"/>
    <property type="project" value="TreeGrafter"/>
</dbReference>
<evidence type="ECO:0008006" key="2">
    <source>
        <dbReference type="Google" id="ProtNLM"/>
    </source>
</evidence>
<dbReference type="InterPro" id="IPR036569">
    <property type="entry name" value="RpiB_LacA_LacB_sf"/>
</dbReference>
<dbReference type="PANTHER" id="PTHR30345:SF0">
    <property type="entry name" value="DNA DAMAGE-REPAIR_TOLERATION PROTEIN DRT102"/>
    <property type="match status" value="1"/>
</dbReference>